<dbReference type="Pfam" id="PF00528">
    <property type="entry name" value="BPD_transp_1"/>
    <property type="match status" value="1"/>
</dbReference>
<feature type="transmembrane region" description="Helical" evidence="9">
    <location>
        <begin position="20"/>
        <end position="45"/>
    </location>
</feature>
<evidence type="ECO:0000256" key="8">
    <source>
        <dbReference type="ARBA" id="ARBA00023136"/>
    </source>
</evidence>
<dbReference type="OrthoDB" id="9815029at2"/>
<evidence type="ECO:0000256" key="1">
    <source>
        <dbReference type="ARBA" id="ARBA00004429"/>
    </source>
</evidence>
<reference evidence="11 12" key="1">
    <citation type="journal article" date="2017" name="Int J Environ Stud">
        <title>Does the Miocene-Pliocene relict legume Oxytropis triphylla form nitrogen-fixing nodules with a combination of bacterial strains?</title>
        <authorList>
            <person name="Safronova V."/>
            <person name="Belimov A."/>
            <person name="Sazanova A."/>
            <person name="Kuznetsova I."/>
            <person name="Popova J."/>
            <person name="Andronov E."/>
            <person name="Verkhozina A."/>
            <person name="Tikhonovich I."/>
        </authorList>
    </citation>
    <scope>NUCLEOTIDE SEQUENCE [LARGE SCALE GENOMIC DNA]</scope>
    <source>
        <strain evidence="11 12">Tri-38</strain>
    </source>
</reference>
<feature type="transmembrane region" description="Helical" evidence="9">
    <location>
        <begin position="66"/>
        <end position="88"/>
    </location>
</feature>
<accession>A0A2N9VUN9</accession>
<feature type="domain" description="ABC transmembrane type-1" evidence="10">
    <location>
        <begin position="21"/>
        <end position="222"/>
    </location>
</feature>
<dbReference type="KEGG" id="pht:BLM14_26915"/>
<feature type="transmembrane region" description="Helical" evidence="9">
    <location>
        <begin position="177"/>
        <end position="195"/>
    </location>
</feature>
<evidence type="ECO:0000256" key="6">
    <source>
        <dbReference type="ARBA" id="ARBA00022692"/>
    </source>
</evidence>
<dbReference type="SUPFAM" id="SSF161098">
    <property type="entry name" value="MetI-like"/>
    <property type="match status" value="1"/>
</dbReference>
<dbReference type="CDD" id="cd06261">
    <property type="entry name" value="TM_PBP2"/>
    <property type="match status" value="1"/>
</dbReference>
<evidence type="ECO:0000256" key="2">
    <source>
        <dbReference type="ARBA" id="ARBA00010072"/>
    </source>
</evidence>
<dbReference type="NCBIfam" id="TIGR01726">
    <property type="entry name" value="HEQRo_perm_3TM"/>
    <property type="match status" value="1"/>
</dbReference>
<dbReference type="RefSeq" id="WP_100003225.1">
    <property type="nucleotide sequence ID" value="NZ_CP017943.1"/>
</dbReference>
<keyword evidence="6 9" id="KW-0812">Transmembrane</keyword>
<dbReference type="PANTHER" id="PTHR30133">
    <property type="entry name" value="CATIONIC AMINO ACID TRANSPORTER, MEMBRANE COMPONENT"/>
    <property type="match status" value="1"/>
</dbReference>
<dbReference type="InterPro" id="IPR035906">
    <property type="entry name" value="MetI-like_sf"/>
</dbReference>
<keyword evidence="7 9" id="KW-1133">Transmembrane helix</keyword>
<evidence type="ECO:0000313" key="11">
    <source>
        <dbReference type="EMBL" id="PIO43207.1"/>
    </source>
</evidence>
<dbReference type="InterPro" id="IPR010065">
    <property type="entry name" value="AA_ABC_transptr_permease_3TM"/>
</dbReference>
<gene>
    <name evidence="11" type="ORF">B5P45_19165</name>
</gene>
<dbReference type="EMBL" id="MZMT01000044">
    <property type="protein sequence ID" value="PIO43207.1"/>
    <property type="molecule type" value="Genomic_DNA"/>
</dbReference>
<dbReference type="PANTHER" id="PTHR30133:SF2">
    <property type="entry name" value="ARGININE ABC TRANSPORTER PERMEASE PROTEIN ARTQ"/>
    <property type="match status" value="1"/>
</dbReference>
<evidence type="ECO:0000256" key="7">
    <source>
        <dbReference type="ARBA" id="ARBA00022989"/>
    </source>
</evidence>
<organism evidence="11 12">
    <name type="scientific">Phyllobacterium zundukense</name>
    <dbReference type="NCBI Taxonomy" id="1867719"/>
    <lineage>
        <taxon>Bacteria</taxon>
        <taxon>Pseudomonadati</taxon>
        <taxon>Pseudomonadota</taxon>
        <taxon>Alphaproteobacteria</taxon>
        <taxon>Hyphomicrobiales</taxon>
        <taxon>Phyllobacteriaceae</taxon>
        <taxon>Phyllobacterium</taxon>
    </lineage>
</organism>
<comment type="similarity">
    <text evidence="2">Belongs to the binding-protein-dependent transport system permease family. HisMQ subfamily.</text>
</comment>
<evidence type="ECO:0000256" key="3">
    <source>
        <dbReference type="ARBA" id="ARBA00022448"/>
    </source>
</evidence>
<comment type="caution">
    <text evidence="11">The sequence shown here is derived from an EMBL/GenBank/DDBJ whole genome shotgun (WGS) entry which is preliminary data.</text>
</comment>
<keyword evidence="8 9" id="KW-0472">Membrane</keyword>
<dbReference type="InterPro" id="IPR000515">
    <property type="entry name" value="MetI-like"/>
</dbReference>
<comment type="subcellular location">
    <subcellularLocation>
        <location evidence="1">Cell inner membrane</location>
        <topology evidence="1">Multi-pass membrane protein</topology>
    </subcellularLocation>
    <subcellularLocation>
        <location evidence="9">Cell membrane</location>
        <topology evidence="9">Multi-pass membrane protein</topology>
    </subcellularLocation>
</comment>
<name>A0A2N9VUN9_9HYPH</name>
<evidence type="ECO:0000256" key="5">
    <source>
        <dbReference type="ARBA" id="ARBA00022519"/>
    </source>
</evidence>
<feature type="transmembrane region" description="Helical" evidence="9">
    <location>
        <begin position="201"/>
        <end position="223"/>
    </location>
</feature>
<proteinExistence type="inferred from homology"/>
<evidence type="ECO:0000256" key="4">
    <source>
        <dbReference type="ARBA" id="ARBA00022475"/>
    </source>
</evidence>
<protein>
    <submittedName>
        <fullName evidence="11">ABC transporter permease</fullName>
    </submittedName>
</protein>
<dbReference type="PROSITE" id="PS50928">
    <property type="entry name" value="ABC_TM1"/>
    <property type="match status" value="1"/>
</dbReference>
<dbReference type="GO" id="GO:0022857">
    <property type="term" value="F:transmembrane transporter activity"/>
    <property type="evidence" value="ECO:0007669"/>
    <property type="project" value="InterPro"/>
</dbReference>
<dbReference type="Gene3D" id="1.10.3720.10">
    <property type="entry name" value="MetI-like"/>
    <property type="match status" value="1"/>
</dbReference>
<dbReference type="GO" id="GO:0043190">
    <property type="term" value="C:ATP-binding cassette (ABC) transporter complex"/>
    <property type="evidence" value="ECO:0007669"/>
    <property type="project" value="InterPro"/>
</dbReference>
<dbReference type="InterPro" id="IPR051613">
    <property type="entry name" value="ABC_transp_permease_HisMQ"/>
</dbReference>
<keyword evidence="5" id="KW-0997">Cell inner membrane</keyword>
<evidence type="ECO:0000313" key="12">
    <source>
        <dbReference type="Proteomes" id="UP000232163"/>
    </source>
</evidence>
<evidence type="ECO:0000259" key="10">
    <source>
        <dbReference type="PROSITE" id="PS50928"/>
    </source>
</evidence>
<feature type="transmembrane region" description="Helical" evidence="9">
    <location>
        <begin position="100"/>
        <end position="118"/>
    </location>
</feature>
<keyword evidence="4" id="KW-1003">Cell membrane</keyword>
<evidence type="ECO:0000256" key="9">
    <source>
        <dbReference type="RuleBase" id="RU363032"/>
    </source>
</evidence>
<sequence length="236" mass="25243">MDLTLLGWGDAGWGDELARGAVMTFVIATCAFAIGILLGSAFAAAKLSRFWSLRLLGDVYTTVVRGVPELLVIFLVFFGGGSLLRYLGNSLFGFEGYVEPPVFAIGILCIGVSAGAYATEVIRAAVLAVPRGQIEAARAIGMGPSLRLRRILIPQAARFALPGMGNVWQFTLKDTSLISVIGLVEIMRAAAVAAGSTKEPFTFYLAAFLLFLLLTSVSNRGFIMAEKWANRGIRSQ</sequence>
<dbReference type="AlphaFoldDB" id="A0A2N9VUN9"/>
<keyword evidence="3 9" id="KW-0813">Transport</keyword>
<keyword evidence="12" id="KW-1185">Reference proteome</keyword>
<dbReference type="Proteomes" id="UP000232163">
    <property type="component" value="Unassembled WGS sequence"/>
</dbReference>